<comment type="catalytic activity">
    <reaction evidence="1">
        <text>Hydrolysis of terminal, non-reducing beta-D-glucosyl residues with release of beta-D-glucose.</text>
        <dbReference type="EC" id="3.2.1.21"/>
    </reaction>
</comment>
<dbReference type="EMBL" id="ML976674">
    <property type="protein sequence ID" value="KAF1974576.1"/>
    <property type="molecule type" value="Genomic_DNA"/>
</dbReference>
<dbReference type="Pfam" id="PF14310">
    <property type="entry name" value="Fn3-like"/>
    <property type="match status" value="1"/>
</dbReference>
<dbReference type="EC" id="3.2.1.21" evidence="4"/>
<keyword evidence="6" id="KW-0732">Signal</keyword>
<evidence type="ECO:0000256" key="3">
    <source>
        <dbReference type="ARBA" id="ARBA00005336"/>
    </source>
</evidence>
<comment type="subcellular location">
    <subcellularLocation>
        <location evidence="2">Secreted</location>
    </subcellularLocation>
</comment>
<dbReference type="Pfam" id="PF01915">
    <property type="entry name" value="Glyco_hydro_3_C"/>
    <property type="match status" value="1"/>
</dbReference>
<evidence type="ECO:0000256" key="4">
    <source>
        <dbReference type="ARBA" id="ARBA00012744"/>
    </source>
</evidence>
<dbReference type="PANTHER" id="PTHR42715:SF12">
    <property type="entry name" value="BETA-GLUCOSIDASE G-RELATED"/>
    <property type="match status" value="1"/>
</dbReference>
<name>A0A6A5VHQ0_9PLEO</name>
<dbReference type="InterPro" id="IPR002772">
    <property type="entry name" value="Glyco_hydro_3_C"/>
</dbReference>
<organism evidence="12 13">
    <name type="scientific">Bimuria novae-zelandiae CBS 107.79</name>
    <dbReference type="NCBI Taxonomy" id="1447943"/>
    <lineage>
        <taxon>Eukaryota</taxon>
        <taxon>Fungi</taxon>
        <taxon>Dikarya</taxon>
        <taxon>Ascomycota</taxon>
        <taxon>Pezizomycotina</taxon>
        <taxon>Dothideomycetes</taxon>
        <taxon>Pleosporomycetidae</taxon>
        <taxon>Pleosporales</taxon>
        <taxon>Massarineae</taxon>
        <taxon>Didymosphaeriaceae</taxon>
        <taxon>Bimuria</taxon>
    </lineage>
</organism>
<evidence type="ECO:0000256" key="8">
    <source>
        <dbReference type="ARBA" id="ARBA00023277"/>
    </source>
</evidence>
<dbReference type="Gene3D" id="3.40.50.1700">
    <property type="entry name" value="Glycoside hydrolase family 3 C-terminal domain"/>
    <property type="match status" value="2"/>
</dbReference>
<dbReference type="InterPro" id="IPR036881">
    <property type="entry name" value="Glyco_hydro_3_C_sf"/>
</dbReference>
<comment type="function">
    <text evidence="10">Beta-glucosidases are one of a number of cellulolytic enzymes involved in the degradation of cellulosic biomass. Catalyzes the last step releasing glucose from the inhibitory cellobiose.</text>
</comment>
<keyword evidence="9" id="KW-0326">Glycosidase</keyword>
<dbReference type="SMART" id="SM01217">
    <property type="entry name" value="Fn3_like"/>
    <property type="match status" value="1"/>
</dbReference>
<dbReference type="Proteomes" id="UP000800036">
    <property type="component" value="Unassembled WGS sequence"/>
</dbReference>
<dbReference type="AlphaFoldDB" id="A0A6A5VHQ0"/>
<dbReference type="OrthoDB" id="416222at2759"/>
<evidence type="ECO:0000256" key="6">
    <source>
        <dbReference type="ARBA" id="ARBA00022729"/>
    </source>
</evidence>
<evidence type="ECO:0000256" key="2">
    <source>
        <dbReference type="ARBA" id="ARBA00004613"/>
    </source>
</evidence>
<protein>
    <recommendedName>
        <fullName evidence="4">beta-glucosidase</fullName>
        <ecNumber evidence="4">3.2.1.21</ecNumber>
    </recommendedName>
</protein>
<dbReference type="PANTHER" id="PTHR42715">
    <property type="entry name" value="BETA-GLUCOSIDASE"/>
    <property type="match status" value="1"/>
</dbReference>
<evidence type="ECO:0000313" key="13">
    <source>
        <dbReference type="Proteomes" id="UP000800036"/>
    </source>
</evidence>
<dbReference type="Gene3D" id="2.60.40.10">
    <property type="entry name" value="Immunoglobulins"/>
    <property type="match status" value="1"/>
</dbReference>
<evidence type="ECO:0000259" key="11">
    <source>
        <dbReference type="SMART" id="SM01217"/>
    </source>
</evidence>
<proteinExistence type="inferred from homology"/>
<keyword evidence="7" id="KW-0378">Hydrolase</keyword>
<evidence type="ECO:0000256" key="5">
    <source>
        <dbReference type="ARBA" id="ARBA00022525"/>
    </source>
</evidence>
<keyword evidence="5" id="KW-0964">Secreted</keyword>
<accession>A0A6A5VHQ0</accession>
<dbReference type="InterPro" id="IPR026891">
    <property type="entry name" value="Fn3-like"/>
</dbReference>
<comment type="similarity">
    <text evidence="3">Belongs to the glycosyl hydrolase 3 family.</text>
</comment>
<evidence type="ECO:0000256" key="10">
    <source>
        <dbReference type="ARBA" id="ARBA00024983"/>
    </source>
</evidence>
<reference evidence="12" key="1">
    <citation type="journal article" date="2020" name="Stud. Mycol.">
        <title>101 Dothideomycetes genomes: a test case for predicting lifestyles and emergence of pathogens.</title>
        <authorList>
            <person name="Haridas S."/>
            <person name="Albert R."/>
            <person name="Binder M."/>
            <person name="Bloem J."/>
            <person name="Labutti K."/>
            <person name="Salamov A."/>
            <person name="Andreopoulos B."/>
            <person name="Baker S."/>
            <person name="Barry K."/>
            <person name="Bills G."/>
            <person name="Bluhm B."/>
            <person name="Cannon C."/>
            <person name="Castanera R."/>
            <person name="Culley D."/>
            <person name="Daum C."/>
            <person name="Ezra D."/>
            <person name="Gonzalez J."/>
            <person name="Henrissat B."/>
            <person name="Kuo A."/>
            <person name="Liang C."/>
            <person name="Lipzen A."/>
            <person name="Lutzoni F."/>
            <person name="Magnuson J."/>
            <person name="Mondo S."/>
            <person name="Nolan M."/>
            <person name="Ohm R."/>
            <person name="Pangilinan J."/>
            <person name="Park H.-J."/>
            <person name="Ramirez L."/>
            <person name="Alfaro M."/>
            <person name="Sun H."/>
            <person name="Tritt A."/>
            <person name="Yoshinaga Y."/>
            <person name="Zwiers L.-H."/>
            <person name="Turgeon B."/>
            <person name="Goodwin S."/>
            <person name="Spatafora J."/>
            <person name="Crous P."/>
            <person name="Grigoriev I."/>
        </authorList>
    </citation>
    <scope>NUCLEOTIDE SEQUENCE</scope>
    <source>
        <strain evidence="12">CBS 107.79</strain>
    </source>
</reference>
<evidence type="ECO:0000313" key="12">
    <source>
        <dbReference type="EMBL" id="KAF1974576.1"/>
    </source>
</evidence>
<dbReference type="GO" id="GO:0008422">
    <property type="term" value="F:beta-glucosidase activity"/>
    <property type="evidence" value="ECO:0007669"/>
    <property type="project" value="UniProtKB-EC"/>
</dbReference>
<evidence type="ECO:0000256" key="9">
    <source>
        <dbReference type="ARBA" id="ARBA00023295"/>
    </source>
</evidence>
<sequence>MNCAIDDGSMLWWIMDDTYSSSSRGGFSGGIGAPGSGGGIPAGIGQSGTSISPSFTNYTADSDACLVFLNAFSGEGADRTELSNAAQDAMVTAVASDCAKTIVVVSTESGNAIADVLYGEVNPSARLIHTIAKDEKDYPVGVCYEADCAFDESVYIDYRHFDKFNITSRYPFGYGLSYTTFTYSDIKLNSIDSAALNNTCPTGVPTLGSKKDLFDTVLSIDVTLTNTGDRAGAEVAQLYVDYPAEAQQPKRQLRGFKKVGLGKGEEKRVSFELRRDVSFWDGGIKRF</sequence>
<keyword evidence="8" id="KW-0119">Carbohydrate metabolism</keyword>
<dbReference type="InterPro" id="IPR013783">
    <property type="entry name" value="Ig-like_fold"/>
</dbReference>
<dbReference type="InterPro" id="IPR050288">
    <property type="entry name" value="Cellulose_deg_GH3"/>
</dbReference>
<keyword evidence="13" id="KW-1185">Reference proteome</keyword>
<feature type="domain" description="Fibronectin type III-like" evidence="11">
    <location>
        <begin position="234"/>
        <end position="286"/>
    </location>
</feature>
<gene>
    <name evidence="12" type="ORF">BU23DRAFT_598264</name>
</gene>
<evidence type="ECO:0000256" key="1">
    <source>
        <dbReference type="ARBA" id="ARBA00000448"/>
    </source>
</evidence>
<dbReference type="GO" id="GO:0009251">
    <property type="term" value="P:glucan catabolic process"/>
    <property type="evidence" value="ECO:0007669"/>
    <property type="project" value="TreeGrafter"/>
</dbReference>
<dbReference type="SUPFAM" id="SSF52279">
    <property type="entry name" value="Beta-D-glucan exohydrolase, C-terminal domain"/>
    <property type="match status" value="1"/>
</dbReference>
<evidence type="ECO:0000256" key="7">
    <source>
        <dbReference type="ARBA" id="ARBA00022801"/>
    </source>
</evidence>